<reference evidence="6 7" key="2">
    <citation type="submission" date="2018-11" db="EMBL/GenBank/DDBJ databases">
        <authorList>
            <consortium name="Pathogen Informatics"/>
        </authorList>
    </citation>
    <scope>NUCLEOTIDE SEQUENCE [LARGE SCALE GENOMIC DNA]</scope>
    <source>
        <strain evidence="6 7">Costa Rica</strain>
    </source>
</reference>
<evidence type="ECO:0000313" key="7">
    <source>
        <dbReference type="Proteomes" id="UP000267027"/>
    </source>
</evidence>
<sequence>MLIVGSMNRYQGFDRQEIFQRLSFQGYMEEERKALCEQSELVFASLFLRSVLVFNILCSTFAIPLIILVAKSTYSHKLVHYNIKWILIFHFGCLVTHDFFRYVHYCRKILINLTGFSLPLSHQWPWNLHTGFYNITWAYQALFSFSLSKLGPSSSGWIKLLNRRIAAPLKFLI</sequence>
<dbReference type="GO" id="GO:0016020">
    <property type="term" value="C:membrane"/>
    <property type="evidence" value="ECO:0007669"/>
    <property type="project" value="UniProtKB-SubCell"/>
</dbReference>
<comment type="subcellular location">
    <subcellularLocation>
        <location evidence="1">Membrane</location>
        <topology evidence="1">Multi-pass membrane protein</topology>
    </subcellularLocation>
</comment>
<keyword evidence="2 5" id="KW-0812">Transmembrane</keyword>
<evidence type="ECO:0000256" key="1">
    <source>
        <dbReference type="ARBA" id="ARBA00004141"/>
    </source>
</evidence>
<evidence type="ECO:0000313" key="8">
    <source>
        <dbReference type="WBParaSite" id="ACOC_0001170201-mRNA-1"/>
    </source>
</evidence>
<dbReference type="STRING" id="334426.A0A0R3PYZ3"/>
<keyword evidence="3 5" id="KW-1133">Transmembrane helix</keyword>
<keyword evidence="7" id="KW-1185">Reference proteome</keyword>
<feature type="transmembrane region" description="Helical" evidence="5">
    <location>
        <begin position="82"/>
        <end position="100"/>
    </location>
</feature>
<evidence type="ECO:0000256" key="3">
    <source>
        <dbReference type="ARBA" id="ARBA00022989"/>
    </source>
</evidence>
<dbReference type="Proteomes" id="UP000267027">
    <property type="component" value="Unassembled WGS sequence"/>
</dbReference>
<proteinExistence type="predicted"/>
<feature type="transmembrane region" description="Helical" evidence="5">
    <location>
        <begin position="41"/>
        <end position="70"/>
    </location>
</feature>
<evidence type="ECO:0000256" key="5">
    <source>
        <dbReference type="SAM" id="Phobius"/>
    </source>
</evidence>
<evidence type="ECO:0000256" key="4">
    <source>
        <dbReference type="ARBA" id="ARBA00023136"/>
    </source>
</evidence>
<dbReference type="InterPro" id="IPR019408">
    <property type="entry name" value="7TM_GPCR_serpentine_rcpt_Srab"/>
</dbReference>
<dbReference type="EMBL" id="UYYA01004766">
    <property type="protein sequence ID" value="VDM63288.1"/>
    <property type="molecule type" value="Genomic_DNA"/>
</dbReference>
<accession>A0A0R3PYZ3</accession>
<evidence type="ECO:0000313" key="6">
    <source>
        <dbReference type="EMBL" id="VDM63288.1"/>
    </source>
</evidence>
<evidence type="ECO:0000256" key="2">
    <source>
        <dbReference type="ARBA" id="ARBA00022692"/>
    </source>
</evidence>
<keyword evidence="4 5" id="KW-0472">Membrane</keyword>
<dbReference type="AlphaFoldDB" id="A0A0R3PYZ3"/>
<dbReference type="OrthoDB" id="5809673at2759"/>
<protein>
    <submittedName>
        <fullName evidence="8">Glycerophosphocholine acyltransferase 1</fullName>
    </submittedName>
</protein>
<dbReference type="Pfam" id="PF10292">
    <property type="entry name" value="7TM_GPCR_Srab"/>
    <property type="match status" value="1"/>
</dbReference>
<organism evidence="8">
    <name type="scientific">Angiostrongylus costaricensis</name>
    <name type="common">Nematode worm</name>
    <dbReference type="NCBI Taxonomy" id="334426"/>
    <lineage>
        <taxon>Eukaryota</taxon>
        <taxon>Metazoa</taxon>
        <taxon>Ecdysozoa</taxon>
        <taxon>Nematoda</taxon>
        <taxon>Chromadorea</taxon>
        <taxon>Rhabditida</taxon>
        <taxon>Rhabditina</taxon>
        <taxon>Rhabditomorpha</taxon>
        <taxon>Strongyloidea</taxon>
        <taxon>Metastrongylidae</taxon>
        <taxon>Angiostrongylus</taxon>
    </lineage>
</organism>
<reference evidence="8" key="1">
    <citation type="submission" date="2017-02" db="UniProtKB">
        <authorList>
            <consortium name="WormBaseParasite"/>
        </authorList>
    </citation>
    <scope>IDENTIFICATION</scope>
</reference>
<name>A0A0R3PYZ3_ANGCS</name>
<gene>
    <name evidence="6" type="ORF">ACOC_LOCUS11703</name>
</gene>
<dbReference type="WBParaSite" id="ACOC_0001170201-mRNA-1">
    <property type="protein sequence ID" value="ACOC_0001170201-mRNA-1"/>
    <property type="gene ID" value="ACOC_0001170201"/>
</dbReference>